<dbReference type="InterPro" id="IPR020843">
    <property type="entry name" value="ER"/>
</dbReference>
<dbReference type="InterPro" id="IPR020807">
    <property type="entry name" value="PKS_DH"/>
</dbReference>
<proteinExistence type="predicted"/>
<dbReference type="PROSITE" id="PS52019">
    <property type="entry name" value="PKS_MFAS_DH"/>
    <property type="match status" value="1"/>
</dbReference>
<dbReference type="InterPro" id="IPR057326">
    <property type="entry name" value="KR_dom"/>
</dbReference>
<dbReference type="FunFam" id="3.40.50.720:FF:000372">
    <property type="entry name" value="Mycocerosic acid synthase-like polyketide synthase"/>
    <property type="match status" value="1"/>
</dbReference>
<feature type="region of interest" description="C-terminal hotdog fold" evidence="6">
    <location>
        <begin position="1066"/>
        <end position="1214"/>
    </location>
</feature>
<dbReference type="FunFam" id="3.40.50.720:FF:000209">
    <property type="entry name" value="Polyketide synthase Pks12"/>
    <property type="match status" value="1"/>
</dbReference>
<dbReference type="SUPFAM" id="SSF52151">
    <property type="entry name" value="FabD/lysophospholipase-like"/>
    <property type="match status" value="1"/>
</dbReference>
<dbReference type="SMART" id="SM00826">
    <property type="entry name" value="PKS_DH"/>
    <property type="match status" value="1"/>
</dbReference>
<sequence>MVRPMLTGGRARRGDCALRAANATPVAVIGMACRLPGGIDSPQGLWEALLRGDDFVGEIPADRWDADRYYDPEPGVPGRSVTRWGAFLDDVGGFDCDFFGMTEREAIAVDPQHRLLLETSWDAVEHAGLAPGSLARTQTGVFVGLTHGDYELLSADCGAAEGPYGFTGTSNSFASGRVAYALGLHGPAVTVDTACSSGLMAVHQACGSLAAGESDLALAGGVVVTLEPRKSVSGSLQGMLSPTGRCHAFDVRADGFVSGEGCVMLLLKPLDDAQRDGDRILAVLRGTAANQDGRTVNIAAPSETAQIAVYRKALGVADIDPRTIGYVEAHGTGTPVGDPIEFSSLAAVYGTDGPCVLGSVKTNFGHMQSTSGPLGLMKAILALQHGVVPRNLHFTRLPDEMARIETDLFVPQSNTPWPTGSAHPRRAAVSSYGMSGTNVHAIVEQAPADAPTRAPDGPDTPGPVGPQLFPLSSTSAEQLRVTAARLASWVDEQRSAGPDRDSGAALRDLGYTLSRRRAHRPVRTVVCANTFDELSARLRAVAGSDFPYEPAVGHDDRGPVWVFSGQGSQWARMGVELLATEPVFAATIAAIEPLIAGESGFSVTQAMTAPQAVTGIDRVQPTIFAMQVALAETMKSYGVRPGAVIGHSLGEAAAAVVAGGLSLDDGVKVICRRSRLMGRVAGSGAMASVELPGQQVLSELSIRGISDVVLSVVASPTSTVVGGDAQAIRDLVAAWQEQDVLAREVAVDVASHSPQVEPILDELVEALADLRAGASEVAYYSATLWDPRERPSFSAGYWAENLRHTVRFAAAVQAALKDGFRVFAELSPHPLLTHAVEQNAASLDMPIAALAAMRRSEPEAPPACGGQLPVGLRGLVADVHSAGALVDFSVQYPSGRLVDAPLPTWTHRRLLLSRESVERAHGASLRAVHPLLGAHVHLREEPERHVWQGEVGTDAHPWLADHQIHGVAAFPGAAYCEMALAAAAAALGERAEVRDVTFERTLLLADHTWASSTATVTAPRALDFTVDTHEEGERLRRATAVLRVAADDAGPEPPPHDLDTLIANHPTRMEGAELRKAFDAIGIQYGPAFSGLSAVLVGDADTTTVLAEVALPGAIRSQQSTYCAHPALLDACFQSVVVAPEVQQAGDGALLLPVGVRRLRNHHSTRNAQYCLTRVTSSRPGECEADIDVLDQSGTVLLTVEGLRLAGGTSEREHAHRLLNERLLTIEWEPRELPEPTHSEHGSWLLLSVSDAADGHDHLAAQLAQALNSDGAQCATVPLPVGSVDTAQLRSLLTGGGRTAPDGHGPLEGLAGVVVVTAAPDDHPDDPQGRRRGRDYVSHLVTIARELSDLPGESPRLFVVTRNAASVTAGDAPNLAQGGLRGLMRVIDSEHPHLSATQIDVDDATGPEKLVLQLKSGSEEDETAWRDGHWYTARLRPGPLRAAERRTTVVDHERDGMRLEIRTPGDLESLEFTAFDRVPPGPGEIEVAVTSSTINFADVLVAFGRYPTFEGYRQQLGGDFAGVVTAVGPGVTEHEVGDRVGGVSRHGCWGTFVIADARHAVTLPAEVPLEDAAAVATASATAWYGLHDLARIAPADKVLIHSGTGGVGQAAIAIARAAGCEIFATAGSPQRRQLLRAMGIEHVYDSRSTEFADQIRRDTDGYGVDVVLNSLPGAAQRAGIELLALGGRFIELGKRDIYGDSRLGLFPFRRNLSLFAVDLALLTVSHPDTVRRLLTTVYQRTAAGELPLPHSTRYPIHDAAAAVRLVASAGHTGKVVLDVPRAGTSVATVPPERVRPFRADGAYIITGGIGGLGLFLAGEMASRGGAAGCGRIVLNSRSQPNEQARQAIERLRAAGADIAVECGDIAEPRTAERLVACAMATGLPVRGVLHAAAIVEDATLTNVTDELIDRCWAPKVHGAWNLHQATAGEPLDWFCSFSSAAALVGSPGQGAYAAANSWLDAFAYWRRAQGLPSTAIAWGAWSEVGRATSLADGAGMAIKPAEGFRAFETLLRYDRPYSGYAPIMGTPWLTSFAQRSRFAEAFGSVGQGNPDTGKFLAELQALPREEWPSAIRRLVSGQISLLLRRTIDPDRPLSDYGLDSLGNLELRTRIETETGVRISPTKITTVRGLADHLCDELAGFEAAPSAS</sequence>
<dbReference type="Pfam" id="PF16197">
    <property type="entry name" value="KAsynt_C_assoc"/>
    <property type="match status" value="1"/>
</dbReference>
<dbReference type="Gene3D" id="3.30.70.250">
    <property type="entry name" value="Malonyl-CoA ACP transacylase, ACP-binding"/>
    <property type="match status" value="1"/>
</dbReference>
<evidence type="ECO:0000259" key="9">
    <source>
        <dbReference type="PROSITE" id="PS52019"/>
    </source>
</evidence>
<accession>A0A7U5MI51</accession>
<dbReference type="InterPro" id="IPR036736">
    <property type="entry name" value="ACP-like_sf"/>
</dbReference>
<dbReference type="CDD" id="cd05195">
    <property type="entry name" value="enoyl_red"/>
    <property type="match status" value="1"/>
</dbReference>
<dbReference type="PROSITE" id="PS00606">
    <property type="entry name" value="KS3_1"/>
    <property type="match status" value="1"/>
</dbReference>
<evidence type="ECO:0000259" key="8">
    <source>
        <dbReference type="PROSITE" id="PS52004"/>
    </source>
</evidence>
<evidence type="ECO:0000256" key="6">
    <source>
        <dbReference type="PROSITE-ProRule" id="PRU01363"/>
    </source>
</evidence>
<dbReference type="SUPFAM" id="SSF53901">
    <property type="entry name" value="Thiolase-like"/>
    <property type="match status" value="1"/>
</dbReference>
<dbReference type="Proteomes" id="UP000198286">
    <property type="component" value="Chromosome"/>
</dbReference>
<evidence type="ECO:0000256" key="5">
    <source>
        <dbReference type="ARBA" id="ARBA00023268"/>
    </source>
</evidence>
<keyword evidence="3" id="KW-0808">Transferase</keyword>
<dbReference type="Pfam" id="PF13602">
    <property type="entry name" value="ADH_zinc_N_2"/>
    <property type="match status" value="1"/>
</dbReference>
<dbReference type="SMART" id="SM00827">
    <property type="entry name" value="PKS_AT"/>
    <property type="match status" value="1"/>
</dbReference>
<dbReference type="InterPro" id="IPR009081">
    <property type="entry name" value="PP-bd_ACP"/>
</dbReference>
<dbReference type="SMART" id="SM00825">
    <property type="entry name" value="PKS_KS"/>
    <property type="match status" value="1"/>
</dbReference>
<dbReference type="GO" id="GO:0071770">
    <property type="term" value="P:DIM/DIP cell wall layer assembly"/>
    <property type="evidence" value="ECO:0007669"/>
    <property type="project" value="TreeGrafter"/>
</dbReference>
<dbReference type="Pfam" id="PF14765">
    <property type="entry name" value="PS-DH"/>
    <property type="match status" value="1"/>
</dbReference>
<dbReference type="InterPro" id="IPR032821">
    <property type="entry name" value="PKS_assoc"/>
</dbReference>
<dbReference type="PROSITE" id="PS51257">
    <property type="entry name" value="PROKAR_LIPOPROTEIN"/>
    <property type="match status" value="1"/>
</dbReference>
<dbReference type="InterPro" id="IPR049900">
    <property type="entry name" value="PKS_mFAS_DH"/>
</dbReference>
<dbReference type="InterPro" id="IPR042104">
    <property type="entry name" value="PKS_dehydratase_sf"/>
</dbReference>
<organism evidence="10 11">
    <name type="scientific">Mycobacterium intracellulare subsp. chimaera</name>
    <dbReference type="NCBI Taxonomy" id="222805"/>
    <lineage>
        <taxon>Bacteria</taxon>
        <taxon>Bacillati</taxon>
        <taxon>Actinomycetota</taxon>
        <taxon>Actinomycetes</taxon>
        <taxon>Mycobacteriales</taxon>
        <taxon>Mycobacteriaceae</taxon>
        <taxon>Mycobacterium</taxon>
        <taxon>Mycobacterium avium complex (MAC)</taxon>
    </lineage>
</organism>
<dbReference type="InterPro" id="IPR014043">
    <property type="entry name" value="Acyl_transferase_dom"/>
</dbReference>
<dbReference type="InterPro" id="IPR053386">
    <property type="entry name" value="MBFA_synthase"/>
</dbReference>
<keyword evidence="5" id="KW-0511">Multifunctional enzyme</keyword>
<dbReference type="GO" id="GO:0004315">
    <property type="term" value="F:3-oxoacyl-[acyl-carrier-protein] synthase activity"/>
    <property type="evidence" value="ECO:0007669"/>
    <property type="project" value="InterPro"/>
</dbReference>
<dbReference type="InterPro" id="IPR036291">
    <property type="entry name" value="NAD(P)-bd_dom_sf"/>
</dbReference>
<keyword evidence="1" id="KW-0596">Phosphopantetheine</keyword>
<feature type="active site" description="Proton acceptor; for dehydratase activity" evidence="6">
    <location>
        <position position="962"/>
    </location>
</feature>
<evidence type="ECO:0000256" key="2">
    <source>
        <dbReference type="ARBA" id="ARBA00022553"/>
    </source>
</evidence>
<evidence type="ECO:0000256" key="1">
    <source>
        <dbReference type="ARBA" id="ARBA00022450"/>
    </source>
</evidence>
<dbReference type="PANTHER" id="PTHR43775">
    <property type="entry name" value="FATTY ACID SYNTHASE"/>
    <property type="match status" value="1"/>
</dbReference>
<dbReference type="SUPFAM" id="SSF47336">
    <property type="entry name" value="ACP-like"/>
    <property type="match status" value="1"/>
</dbReference>
<dbReference type="Pfam" id="PF08240">
    <property type="entry name" value="ADH_N"/>
    <property type="match status" value="1"/>
</dbReference>
<feature type="domain" description="PKS/mFAS DH" evidence="9">
    <location>
        <begin position="929"/>
        <end position="1214"/>
    </location>
</feature>
<dbReference type="PROSITE" id="PS50075">
    <property type="entry name" value="CARRIER"/>
    <property type="match status" value="1"/>
</dbReference>
<dbReference type="InterPro" id="IPR016039">
    <property type="entry name" value="Thiolase-like"/>
</dbReference>
<dbReference type="SUPFAM" id="SSF55048">
    <property type="entry name" value="Probable ACP-binding domain of malonyl-CoA ACP transacylase"/>
    <property type="match status" value="1"/>
</dbReference>
<feature type="domain" description="Carrier" evidence="7">
    <location>
        <begin position="2065"/>
        <end position="2140"/>
    </location>
</feature>
<dbReference type="InterPro" id="IPR020806">
    <property type="entry name" value="PKS_PP-bd"/>
</dbReference>
<keyword evidence="2" id="KW-0597">Phosphoprotein</keyword>
<dbReference type="GO" id="GO:0005886">
    <property type="term" value="C:plasma membrane"/>
    <property type="evidence" value="ECO:0007669"/>
    <property type="project" value="TreeGrafter"/>
</dbReference>
<dbReference type="InterPro" id="IPR049552">
    <property type="entry name" value="PKS_DH_N"/>
</dbReference>
<dbReference type="InterPro" id="IPR016035">
    <property type="entry name" value="Acyl_Trfase/lysoPLipase"/>
</dbReference>
<dbReference type="Gene3D" id="3.40.366.10">
    <property type="entry name" value="Malonyl-Coenzyme A Acyl Carrier Protein, domain 2"/>
    <property type="match status" value="1"/>
</dbReference>
<dbReference type="Gene3D" id="1.10.1200.10">
    <property type="entry name" value="ACP-like"/>
    <property type="match status" value="1"/>
</dbReference>
<dbReference type="Pfam" id="PF21089">
    <property type="entry name" value="PKS_DH_N"/>
    <property type="match status" value="1"/>
</dbReference>
<dbReference type="Pfam" id="PF00550">
    <property type="entry name" value="PP-binding"/>
    <property type="match status" value="1"/>
</dbReference>
<dbReference type="Gene3D" id="3.40.50.720">
    <property type="entry name" value="NAD(P)-binding Rossmann-like Domain"/>
    <property type="match status" value="3"/>
</dbReference>
<dbReference type="InterPro" id="IPR049551">
    <property type="entry name" value="PKS_DH_C"/>
</dbReference>
<gene>
    <name evidence="10" type="ORF">MYCOZU2_01561</name>
</gene>
<dbReference type="InterPro" id="IPR013154">
    <property type="entry name" value="ADH-like_N"/>
</dbReference>
<dbReference type="FunFam" id="3.40.47.10:FF:000019">
    <property type="entry name" value="Polyketide synthase type I"/>
    <property type="match status" value="1"/>
</dbReference>
<dbReference type="GO" id="GO:0006633">
    <property type="term" value="P:fatty acid biosynthetic process"/>
    <property type="evidence" value="ECO:0007669"/>
    <property type="project" value="InterPro"/>
</dbReference>
<dbReference type="SUPFAM" id="SSF50129">
    <property type="entry name" value="GroES-like"/>
    <property type="match status" value="1"/>
</dbReference>
<dbReference type="GO" id="GO:0016491">
    <property type="term" value="F:oxidoreductase activity"/>
    <property type="evidence" value="ECO:0007669"/>
    <property type="project" value="InterPro"/>
</dbReference>
<dbReference type="InterPro" id="IPR014031">
    <property type="entry name" value="Ketoacyl_synth_C"/>
</dbReference>
<dbReference type="SMART" id="SM00822">
    <property type="entry name" value="PKS_KR"/>
    <property type="match status" value="1"/>
</dbReference>
<dbReference type="InterPro" id="IPR014030">
    <property type="entry name" value="Ketoacyl_synth_N"/>
</dbReference>
<evidence type="ECO:0000256" key="4">
    <source>
        <dbReference type="ARBA" id="ARBA00022857"/>
    </source>
</evidence>
<dbReference type="Gene3D" id="3.40.47.10">
    <property type="match status" value="1"/>
</dbReference>
<dbReference type="InterPro" id="IPR018201">
    <property type="entry name" value="Ketoacyl_synth_AS"/>
</dbReference>
<keyword evidence="4" id="KW-0521">NADP</keyword>
<dbReference type="NCBIfam" id="NF041183">
    <property type="entry name" value="Pks2_ls1_myc"/>
    <property type="match status" value="1"/>
</dbReference>
<dbReference type="InterPro" id="IPR050091">
    <property type="entry name" value="PKS_NRPS_Biosynth_Enz"/>
</dbReference>
<dbReference type="InterPro" id="IPR011032">
    <property type="entry name" value="GroES-like_sf"/>
</dbReference>
<dbReference type="Gene3D" id="3.10.129.110">
    <property type="entry name" value="Polyketide synthase dehydratase"/>
    <property type="match status" value="1"/>
</dbReference>
<dbReference type="InterPro" id="IPR001227">
    <property type="entry name" value="Ac_transferase_dom_sf"/>
</dbReference>
<dbReference type="GO" id="GO:0005737">
    <property type="term" value="C:cytoplasm"/>
    <property type="evidence" value="ECO:0007669"/>
    <property type="project" value="TreeGrafter"/>
</dbReference>
<dbReference type="Pfam" id="PF00698">
    <property type="entry name" value="Acyl_transf_1"/>
    <property type="match status" value="1"/>
</dbReference>
<evidence type="ECO:0000313" key="10">
    <source>
        <dbReference type="EMBL" id="ASL13995.1"/>
    </source>
</evidence>
<evidence type="ECO:0000259" key="7">
    <source>
        <dbReference type="PROSITE" id="PS50075"/>
    </source>
</evidence>
<dbReference type="GO" id="GO:0031177">
    <property type="term" value="F:phosphopantetheine binding"/>
    <property type="evidence" value="ECO:0007669"/>
    <property type="project" value="InterPro"/>
</dbReference>
<dbReference type="CDD" id="cd00833">
    <property type="entry name" value="PKS"/>
    <property type="match status" value="1"/>
</dbReference>
<evidence type="ECO:0000313" key="11">
    <source>
        <dbReference type="Proteomes" id="UP000198286"/>
    </source>
</evidence>
<dbReference type="SMART" id="SM00829">
    <property type="entry name" value="PKS_ER"/>
    <property type="match status" value="1"/>
</dbReference>
<dbReference type="InterPro" id="IPR020841">
    <property type="entry name" value="PKS_Beta-ketoAc_synthase_dom"/>
</dbReference>
<dbReference type="Pfam" id="PF02801">
    <property type="entry name" value="Ketoacyl-synt_C"/>
    <property type="match status" value="1"/>
</dbReference>
<dbReference type="PANTHER" id="PTHR43775:SF37">
    <property type="entry name" value="SI:DKEY-61P9.11"/>
    <property type="match status" value="1"/>
</dbReference>
<dbReference type="EMBL" id="CP015267">
    <property type="protein sequence ID" value="ASL13995.1"/>
    <property type="molecule type" value="Genomic_DNA"/>
</dbReference>
<feature type="domain" description="Ketosynthase family 3 (KS3)" evidence="8">
    <location>
        <begin position="23"/>
        <end position="445"/>
    </location>
</feature>
<dbReference type="Gene3D" id="3.90.180.10">
    <property type="entry name" value="Medium-chain alcohol dehydrogenases, catalytic domain"/>
    <property type="match status" value="1"/>
</dbReference>
<protein>
    <submittedName>
        <fullName evidence="10">Mycocerosic acid synthase</fullName>
    </submittedName>
</protein>
<dbReference type="PROSITE" id="PS52004">
    <property type="entry name" value="KS3_2"/>
    <property type="match status" value="1"/>
</dbReference>
<reference evidence="10 11" key="1">
    <citation type="journal article" date="2017" name="Lancet Infect. Dis.">
        <title>Global outbreak of severe Mycobacterium chimaera disease after cardiac surgery: a molecular epidemiological study.</title>
        <authorList>
            <person name="van Ingen J."/>
            <person name="Kohl T."/>
            <person name="Kranzer K."/>
            <person name="Hasse B."/>
            <person name="Keller P."/>
            <person name="Szafranska A."/>
            <person name="Hillemann D."/>
            <person name="Chand M."/>
            <person name="Schreiber P."/>
            <person name="Sommerstein R."/>
            <person name="Berger C."/>
            <person name="Genoni M."/>
            <person name="Ruegg C."/>
            <person name="Troillet N."/>
            <person name="Widmer A.F."/>
            <person name="Becker S.L."/>
            <person name="Herrmann M."/>
            <person name="Eckmanns T."/>
            <person name="Haller S."/>
            <person name="Hoeller C."/>
            <person name="Debast S.B."/>
            <person name="Wolfhagen M.J."/>
            <person name="Hopman J."/>
            <person name="Kluytmans J."/>
            <person name="Langelaar M."/>
            <person name="Notermans D.W."/>
            <person name="ten Oever J."/>
            <person name="van den Barselaar P."/>
            <person name="Vonk A.B.A."/>
            <person name="Vos M.C."/>
            <person name="Ahmed N."/>
            <person name="Brown T."/>
            <person name="Crook D."/>
            <person name="Lamagni T."/>
            <person name="Phin N."/>
            <person name="Smith E.G."/>
            <person name="Zambon M."/>
            <person name="Serr A."/>
            <person name="Goetting T."/>
            <person name="Ebner W."/>
            <person name="Thuermer A."/>
            <person name="Utpatel C."/>
            <person name="Sproer C."/>
            <person name="Bunk B."/>
            <person name="Nubel U."/>
            <person name="Bloemberg G."/>
            <person name="Bottger E."/>
            <person name="Niemann S."/>
            <person name="Wagner D."/>
            <person name="Sax H."/>
        </authorList>
    </citation>
    <scope>NUCLEOTIDE SEQUENCE [LARGE SCALE GENOMIC DNA]</scope>
    <source>
        <strain evidence="10 11">ZUERICH-2</strain>
    </source>
</reference>
<dbReference type="SUPFAM" id="SSF51735">
    <property type="entry name" value="NAD(P)-binding Rossmann-fold domains"/>
    <property type="match status" value="3"/>
</dbReference>
<dbReference type="SMART" id="SM00823">
    <property type="entry name" value="PKS_PP"/>
    <property type="match status" value="1"/>
</dbReference>
<dbReference type="InterPro" id="IPR013968">
    <property type="entry name" value="PKS_KR"/>
</dbReference>
<feature type="active site" description="Proton donor; for dehydratase activity" evidence="6">
    <location>
        <position position="1130"/>
    </location>
</feature>
<feature type="region of interest" description="N-terminal hotdog fold" evidence="6">
    <location>
        <begin position="929"/>
        <end position="1049"/>
    </location>
</feature>
<dbReference type="FunFam" id="3.30.70.250:FF:000003">
    <property type="entry name" value="Polyketide beta-ketoacyl synthase Pks3"/>
    <property type="match status" value="1"/>
</dbReference>
<dbReference type="GO" id="GO:0004312">
    <property type="term" value="F:fatty acid synthase activity"/>
    <property type="evidence" value="ECO:0007669"/>
    <property type="project" value="TreeGrafter"/>
</dbReference>
<dbReference type="InterPro" id="IPR016036">
    <property type="entry name" value="Malonyl_transacylase_ACP-bd"/>
</dbReference>
<evidence type="ECO:0000256" key="3">
    <source>
        <dbReference type="ARBA" id="ARBA00022679"/>
    </source>
</evidence>
<name>A0A7U5MI51_MYCIT</name>
<dbReference type="Pfam" id="PF08659">
    <property type="entry name" value="KR"/>
    <property type="match status" value="1"/>
</dbReference>
<dbReference type="Pfam" id="PF00109">
    <property type="entry name" value="ketoacyl-synt"/>
    <property type="match status" value="1"/>
</dbReference>